<evidence type="ECO:0000313" key="2">
    <source>
        <dbReference type="Proteomes" id="UP000288168"/>
    </source>
</evidence>
<proteinExistence type="predicted"/>
<accession>A0A428NR10</accession>
<dbReference type="Proteomes" id="UP000288168">
    <property type="component" value="Unassembled WGS sequence"/>
</dbReference>
<dbReference type="EMBL" id="NKCI01000331">
    <property type="protein sequence ID" value="RSL43244.1"/>
    <property type="molecule type" value="Genomic_DNA"/>
</dbReference>
<organism evidence="1 2">
    <name type="scientific">Fusarium duplospermum</name>
    <dbReference type="NCBI Taxonomy" id="1325734"/>
    <lineage>
        <taxon>Eukaryota</taxon>
        <taxon>Fungi</taxon>
        <taxon>Dikarya</taxon>
        <taxon>Ascomycota</taxon>
        <taxon>Pezizomycotina</taxon>
        <taxon>Sordariomycetes</taxon>
        <taxon>Hypocreomycetidae</taxon>
        <taxon>Hypocreales</taxon>
        <taxon>Nectriaceae</taxon>
        <taxon>Fusarium</taxon>
        <taxon>Fusarium solani species complex</taxon>
    </lineage>
</organism>
<name>A0A428NR10_9HYPO</name>
<gene>
    <name evidence="1" type="ORF">CEP54_015168</name>
</gene>
<evidence type="ECO:0000313" key="1">
    <source>
        <dbReference type="EMBL" id="RSL43244.1"/>
    </source>
</evidence>
<keyword evidence="2" id="KW-1185">Reference proteome</keyword>
<dbReference type="OrthoDB" id="5068185at2759"/>
<sequence length="262" mass="29568">MAALLAIFRTSPEKLKMGLEHGYYMTIKGLGGIVGSNHAMVLKMWSHYITSLGQDTFPKGDDWDKSRGNIHLAGLYGYVAHQNDHRCRKPQQLSSFLAKNLESRSYGGLCSGSQAEGEDKPKASCNPDYDSVAVEAYVFSTNLLAKKLYQRANLAFSLELLDEAIDLLKHGNTECLIWAAMFSKNRLRLLEDAKDPIPSKPEKHRMLELRSRLTMIKVANFNQSLECSGTSERITFLRLRRKTAKGEMFEDLRSMLDDLKLS</sequence>
<dbReference type="AlphaFoldDB" id="A0A428NR10"/>
<protein>
    <submittedName>
        <fullName evidence="1">Uncharacterized protein</fullName>
    </submittedName>
</protein>
<reference evidence="1 2" key="1">
    <citation type="submission" date="2017-06" db="EMBL/GenBank/DDBJ databases">
        <title>Comparative genomic analysis of Ambrosia Fusariam Clade fungi.</title>
        <authorList>
            <person name="Stajich J.E."/>
            <person name="Carrillo J."/>
            <person name="Kijimoto T."/>
            <person name="Eskalen A."/>
            <person name="O'Donnell K."/>
            <person name="Kasson M."/>
        </authorList>
    </citation>
    <scope>NUCLEOTIDE SEQUENCE [LARGE SCALE GENOMIC DNA]</scope>
    <source>
        <strain evidence="1 2">NRRL62584</strain>
    </source>
</reference>
<comment type="caution">
    <text evidence="1">The sequence shown here is derived from an EMBL/GenBank/DDBJ whole genome shotgun (WGS) entry which is preliminary data.</text>
</comment>